<proteinExistence type="predicted"/>
<protein>
    <submittedName>
        <fullName evidence="2">Uncharacterized protein</fullName>
    </submittedName>
</protein>
<evidence type="ECO:0000313" key="3">
    <source>
        <dbReference type="Proteomes" id="UP001178461"/>
    </source>
</evidence>
<reference evidence="2" key="1">
    <citation type="submission" date="2022-12" db="EMBL/GenBank/DDBJ databases">
        <authorList>
            <person name="Alioto T."/>
            <person name="Alioto T."/>
            <person name="Gomez Garrido J."/>
        </authorList>
    </citation>
    <scope>NUCLEOTIDE SEQUENCE</scope>
</reference>
<keyword evidence="1" id="KW-0472">Membrane</keyword>
<sequence length="103" mass="11307">MQQAEKATLARKSTVATRLEAAPFGRALKPQQGLSSSPVMMMMMMMIIIIMMRVALWVKPQSLGLADQKVGSLNPRNRVSSLFSVSAPANLAVRKHVKVQVDK</sequence>
<accession>A0AA35P341</accession>
<dbReference type="AlphaFoldDB" id="A0AA35P341"/>
<name>A0AA35P341_9SAUR</name>
<dbReference type="Proteomes" id="UP001178461">
    <property type="component" value="Chromosome 3"/>
</dbReference>
<keyword evidence="1" id="KW-0812">Transmembrane</keyword>
<keyword evidence="1" id="KW-1133">Transmembrane helix</keyword>
<gene>
    <name evidence="2" type="ORF">PODLI_1B008065</name>
</gene>
<keyword evidence="3" id="KW-1185">Reference proteome</keyword>
<evidence type="ECO:0000256" key="1">
    <source>
        <dbReference type="SAM" id="Phobius"/>
    </source>
</evidence>
<dbReference type="EMBL" id="OX395128">
    <property type="protein sequence ID" value="CAI5771145.1"/>
    <property type="molecule type" value="Genomic_DNA"/>
</dbReference>
<organism evidence="2 3">
    <name type="scientific">Podarcis lilfordi</name>
    <name type="common">Lilford's wall lizard</name>
    <dbReference type="NCBI Taxonomy" id="74358"/>
    <lineage>
        <taxon>Eukaryota</taxon>
        <taxon>Metazoa</taxon>
        <taxon>Chordata</taxon>
        <taxon>Craniata</taxon>
        <taxon>Vertebrata</taxon>
        <taxon>Euteleostomi</taxon>
        <taxon>Lepidosauria</taxon>
        <taxon>Squamata</taxon>
        <taxon>Bifurcata</taxon>
        <taxon>Unidentata</taxon>
        <taxon>Episquamata</taxon>
        <taxon>Laterata</taxon>
        <taxon>Lacertibaenia</taxon>
        <taxon>Lacertidae</taxon>
        <taxon>Podarcis</taxon>
    </lineage>
</organism>
<evidence type="ECO:0000313" key="2">
    <source>
        <dbReference type="EMBL" id="CAI5771145.1"/>
    </source>
</evidence>
<feature type="transmembrane region" description="Helical" evidence="1">
    <location>
        <begin position="39"/>
        <end position="58"/>
    </location>
</feature>